<gene>
    <name evidence="1" type="ORF">RPERSI_LOCUS1627</name>
</gene>
<name>A0ACA9KVR5_9GLOM</name>
<organism evidence="1 2">
    <name type="scientific">Racocetra persica</name>
    <dbReference type="NCBI Taxonomy" id="160502"/>
    <lineage>
        <taxon>Eukaryota</taxon>
        <taxon>Fungi</taxon>
        <taxon>Fungi incertae sedis</taxon>
        <taxon>Mucoromycota</taxon>
        <taxon>Glomeromycotina</taxon>
        <taxon>Glomeromycetes</taxon>
        <taxon>Diversisporales</taxon>
        <taxon>Gigasporaceae</taxon>
        <taxon>Racocetra</taxon>
    </lineage>
</organism>
<reference evidence="1" key="1">
    <citation type="submission" date="2021-06" db="EMBL/GenBank/DDBJ databases">
        <authorList>
            <person name="Kallberg Y."/>
            <person name="Tangrot J."/>
            <person name="Rosling A."/>
        </authorList>
    </citation>
    <scope>NUCLEOTIDE SEQUENCE</scope>
    <source>
        <strain evidence="1">MA461A</strain>
    </source>
</reference>
<evidence type="ECO:0000313" key="2">
    <source>
        <dbReference type="Proteomes" id="UP000789920"/>
    </source>
</evidence>
<comment type="caution">
    <text evidence="1">The sequence shown here is derived from an EMBL/GenBank/DDBJ whole genome shotgun (WGS) entry which is preliminary data.</text>
</comment>
<evidence type="ECO:0000313" key="1">
    <source>
        <dbReference type="EMBL" id="CAG8496495.1"/>
    </source>
</evidence>
<proteinExistence type="predicted"/>
<sequence length="604" mass="67006">MNRTKVTVACQACQKKKVKCTGVAPCTNCNRTGHQCEFTGTAKKRGPRNGTVEVIKSSASRIENVLEKNPSLRPQIEQMMKRSSSVRSSRSPYDVSLNSIMMDASRSHAIHNTSRTFPYPTPRGHYSQRKHDRMNLYAYSRDDNFIELQSPHEIRQEVVRPVPKYPLNMRNHVTNGISDQFSANTNSSHNINTVAIPQSLPPITTLETSPLVECSSAQLNAPLKPRLLLTGTLSDVPRPRQTNTSPLPPLLQSLGEDSMKLPIPWMAQQPKKSMSMPILGNSAGIHLLLSPAPDLGNPLDNNRHLVQMNPQFSTDCSSATYDASKSEKTSSPPMNLPSPPTSSPESTSPKYHVKPIANNPLTPTSSPPSSPFPPYVASNSSCQSTHLLYQPVRWNNTDLDAYQHNERVNIERSASNSSSHFLSYYKSQIAAPNIDSYKCCDENEHQTSGSAEKSSECLSSTQNEQCVDGNRDGHLNIITRNYPYTFNSNLHIKSRNLFRRKACPYPFFMNMPYATKTQSGGCNNRYGGWQGCSSEIYKGNCNDCKDFGVEVVSPPICNPIVSVPATIEAAPAEMNLIELDSIDSEPIEIEPIEVEPIEIDMEEF</sequence>
<keyword evidence="2" id="KW-1185">Reference proteome</keyword>
<accession>A0ACA9KVR5</accession>
<protein>
    <submittedName>
        <fullName evidence="1">28426_t:CDS:1</fullName>
    </submittedName>
</protein>
<dbReference type="EMBL" id="CAJVQC010001557">
    <property type="protein sequence ID" value="CAG8496495.1"/>
    <property type="molecule type" value="Genomic_DNA"/>
</dbReference>
<dbReference type="Proteomes" id="UP000789920">
    <property type="component" value="Unassembled WGS sequence"/>
</dbReference>